<feature type="transmembrane region" description="Helical" evidence="5">
    <location>
        <begin position="269"/>
        <end position="289"/>
    </location>
</feature>
<accession>A0A8S0XV63</accession>
<feature type="transmembrane region" description="Helical" evidence="5">
    <location>
        <begin position="75"/>
        <end position="94"/>
    </location>
</feature>
<keyword evidence="6" id="KW-0732">Signal</keyword>
<keyword evidence="4 5" id="KW-0472">Membrane</keyword>
<feature type="signal peptide" evidence="6">
    <location>
        <begin position="1"/>
        <end position="21"/>
    </location>
</feature>
<dbReference type="EMBL" id="CACVBS010000054">
    <property type="protein sequence ID" value="CAA7266361.1"/>
    <property type="molecule type" value="Genomic_DNA"/>
</dbReference>
<evidence type="ECO:0000256" key="6">
    <source>
        <dbReference type="SAM" id="SignalP"/>
    </source>
</evidence>
<dbReference type="GO" id="GO:0016020">
    <property type="term" value="C:membrane"/>
    <property type="evidence" value="ECO:0007669"/>
    <property type="project" value="UniProtKB-SubCell"/>
</dbReference>
<evidence type="ECO:0000256" key="5">
    <source>
        <dbReference type="SAM" id="Phobius"/>
    </source>
</evidence>
<evidence type="ECO:0000256" key="1">
    <source>
        <dbReference type="ARBA" id="ARBA00004141"/>
    </source>
</evidence>
<keyword evidence="2 5" id="KW-0812">Transmembrane</keyword>
<dbReference type="Proteomes" id="UP000467700">
    <property type="component" value="Unassembled WGS sequence"/>
</dbReference>
<gene>
    <name evidence="7" type="ORF">AAE3_LOCUS8685</name>
</gene>
<evidence type="ECO:0000313" key="7">
    <source>
        <dbReference type="EMBL" id="CAA7266361.1"/>
    </source>
</evidence>
<dbReference type="InterPro" id="IPR007568">
    <property type="entry name" value="RTA1"/>
</dbReference>
<evidence type="ECO:0000256" key="4">
    <source>
        <dbReference type="ARBA" id="ARBA00023136"/>
    </source>
</evidence>
<dbReference type="Pfam" id="PF04479">
    <property type="entry name" value="RTA1"/>
    <property type="match status" value="1"/>
</dbReference>
<proteinExistence type="predicted"/>
<keyword evidence="3 5" id="KW-1133">Transmembrane helix</keyword>
<dbReference type="PANTHER" id="PTHR31465">
    <property type="entry name" value="PROTEIN RTA1-RELATED"/>
    <property type="match status" value="1"/>
</dbReference>
<name>A0A8S0XV63_CYCAE</name>
<evidence type="ECO:0000313" key="8">
    <source>
        <dbReference type="Proteomes" id="UP000467700"/>
    </source>
</evidence>
<feature type="transmembrane region" description="Helical" evidence="5">
    <location>
        <begin position="230"/>
        <end position="249"/>
    </location>
</feature>
<protein>
    <recommendedName>
        <fullName evidence="9">RTA1-like protein</fullName>
    </recommendedName>
</protein>
<reference evidence="7 8" key="1">
    <citation type="submission" date="2020-01" db="EMBL/GenBank/DDBJ databases">
        <authorList>
            <person name="Gupta K D."/>
        </authorList>
    </citation>
    <scope>NUCLEOTIDE SEQUENCE [LARGE SCALE GENOMIC DNA]</scope>
</reference>
<evidence type="ECO:0000256" key="3">
    <source>
        <dbReference type="ARBA" id="ARBA00022989"/>
    </source>
</evidence>
<sequence length="312" mass="34261">MASLFPALVVSLVGLVAQAAAQSGPRPDPFADPKNDPYNPLKYIPSNELTAVGFSFILIIAILQTWCIKRWGGKWMCAMPIAAYCFALGISFRFGLAKNPQNKTIYILQSLFVLLSPCGFIAADYVLLGRIAGHLNAGQYLLIPARRITVVFVLSDVITFLIQAGGGGISASADTASKKDLGSKVFLVGLAAQLCSFLAYTGIFLLFLYRVWKHQPKTWKKDENKDWANRWTTLAIALGISCVGILVRSVFRTVEMSEGFGGPLTTTEYWFYALDLLPLFIAIAVYVPFWPGRFIPGDQPSFDSIPLSDREA</sequence>
<dbReference type="OrthoDB" id="3358017at2759"/>
<dbReference type="AlphaFoldDB" id="A0A8S0XV63"/>
<feature type="transmembrane region" description="Helical" evidence="5">
    <location>
        <begin position="185"/>
        <end position="209"/>
    </location>
</feature>
<comment type="caution">
    <text evidence="7">The sequence shown here is derived from an EMBL/GenBank/DDBJ whole genome shotgun (WGS) entry which is preliminary data.</text>
</comment>
<keyword evidence="8" id="KW-1185">Reference proteome</keyword>
<comment type="subcellular location">
    <subcellularLocation>
        <location evidence="1">Membrane</location>
        <topology evidence="1">Multi-pass membrane protein</topology>
    </subcellularLocation>
</comment>
<feature type="transmembrane region" description="Helical" evidence="5">
    <location>
        <begin position="148"/>
        <end position="173"/>
    </location>
</feature>
<evidence type="ECO:0008006" key="9">
    <source>
        <dbReference type="Google" id="ProtNLM"/>
    </source>
</evidence>
<dbReference type="PANTHER" id="PTHR31465:SF1">
    <property type="entry name" value="PROTEIN RTA1-RELATED"/>
    <property type="match status" value="1"/>
</dbReference>
<evidence type="ECO:0000256" key="2">
    <source>
        <dbReference type="ARBA" id="ARBA00022692"/>
    </source>
</evidence>
<feature type="transmembrane region" description="Helical" evidence="5">
    <location>
        <begin position="43"/>
        <end position="63"/>
    </location>
</feature>
<feature type="transmembrane region" description="Helical" evidence="5">
    <location>
        <begin position="106"/>
        <end position="127"/>
    </location>
</feature>
<feature type="chain" id="PRO_5035922430" description="RTA1-like protein" evidence="6">
    <location>
        <begin position="22"/>
        <end position="312"/>
    </location>
</feature>
<organism evidence="7 8">
    <name type="scientific">Cyclocybe aegerita</name>
    <name type="common">Black poplar mushroom</name>
    <name type="synonym">Agrocybe aegerita</name>
    <dbReference type="NCBI Taxonomy" id="1973307"/>
    <lineage>
        <taxon>Eukaryota</taxon>
        <taxon>Fungi</taxon>
        <taxon>Dikarya</taxon>
        <taxon>Basidiomycota</taxon>
        <taxon>Agaricomycotina</taxon>
        <taxon>Agaricomycetes</taxon>
        <taxon>Agaricomycetidae</taxon>
        <taxon>Agaricales</taxon>
        <taxon>Agaricineae</taxon>
        <taxon>Bolbitiaceae</taxon>
        <taxon>Cyclocybe</taxon>
    </lineage>
</organism>